<dbReference type="PANTHER" id="PTHR43792">
    <property type="entry name" value="GNAT FAMILY, PUTATIVE (AFU_ORTHOLOGUE AFUA_3G00765)-RELATED-RELATED"/>
    <property type="match status" value="1"/>
</dbReference>
<dbReference type="OrthoDB" id="9795206at2"/>
<reference evidence="5 6" key="1">
    <citation type="journal article" date="2005" name="Int. J. Syst. Evol. Microbiol.">
        <title>Bacillus cibi sp. nov., isolated from jeotgal, a traditional Korean fermented seafood.</title>
        <authorList>
            <person name="Yoon J.H."/>
            <person name="Lee C.H."/>
            <person name="Oh T.K."/>
        </authorList>
    </citation>
    <scope>NUCLEOTIDE SEQUENCE [LARGE SCALE GENOMIC DNA]</scope>
    <source>
        <strain evidence="5 6">DSM 16189</strain>
    </source>
</reference>
<dbReference type="GO" id="GO:0008999">
    <property type="term" value="F:protein-N-terminal-alanine acetyltransferase activity"/>
    <property type="evidence" value="ECO:0007669"/>
    <property type="project" value="TreeGrafter"/>
</dbReference>
<evidence type="ECO:0000256" key="3">
    <source>
        <dbReference type="ARBA" id="ARBA00038502"/>
    </source>
</evidence>
<keyword evidence="1" id="KW-0808">Transferase</keyword>
<dbReference type="GO" id="GO:0005737">
    <property type="term" value="C:cytoplasm"/>
    <property type="evidence" value="ECO:0007669"/>
    <property type="project" value="TreeGrafter"/>
</dbReference>
<dbReference type="RefSeq" id="WP_029565282.1">
    <property type="nucleotide sequence ID" value="NZ_JNVC02000001.1"/>
</dbReference>
<comment type="similarity">
    <text evidence="3">Belongs to the acetyltransferase family. RimJ subfamily.</text>
</comment>
<evidence type="ECO:0000313" key="6">
    <source>
        <dbReference type="Proteomes" id="UP000028549"/>
    </source>
</evidence>
<dbReference type="Proteomes" id="UP000028549">
    <property type="component" value="Unassembled WGS sequence"/>
</dbReference>
<gene>
    <name evidence="5" type="ORF">GS18_0201485</name>
</gene>
<dbReference type="InterPro" id="IPR051531">
    <property type="entry name" value="N-acetyltransferase"/>
</dbReference>
<evidence type="ECO:0000313" key="5">
    <source>
        <dbReference type="EMBL" id="KEZ53677.1"/>
    </source>
</evidence>
<dbReference type="EMBL" id="JNVC02000001">
    <property type="protein sequence ID" value="KEZ53677.1"/>
    <property type="molecule type" value="Genomic_DNA"/>
</dbReference>
<keyword evidence="2" id="KW-0012">Acyltransferase</keyword>
<evidence type="ECO:0000259" key="4">
    <source>
        <dbReference type="PROSITE" id="PS51186"/>
    </source>
</evidence>
<proteinExistence type="inferred from homology"/>
<keyword evidence="6" id="KW-1185">Reference proteome</keyword>
<dbReference type="SUPFAM" id="SSF55729">
    <property type="entry name" value="Acyl-CoA N-acyltransferases (Nat)"/>
    <property type="match status" value="1"/>
</dbReference>
<dbReference type="FunFam" id="3.40.630.30:FF:000005">
    <property type="entry name" value="Ribosomal protein alanine acetyltransferase"/>
    <property type="match status" value="1"/>
</dbReference>
<dbReference type="Gene3D" id="3.40.630.30">
    <property type="match status" value="1"/>
</dbReference>
<dbReference type="PROSITE" id="PS51186">
    <property type="entry name" value="GNAT"/>
    <property type="match status" value="1"/>
</dbReference>
<dbReference type="AlphaFoldDB" id="A0A084H265"/>
<dbReference type="InterPro" id="IPR016181">
    <property type="entry name" value="Acyl_CoA_acyltransferase"/>
</dbReference>
<evidence type="ECO:0000256" key="1">
    <source>
        <dbReference type="ARBA" id="ARBA00022679"/>
    </source>
</evidence>
<protein>
    <submittedName>
        <fullName evidence="5">Alanine acetyltransferase</fullName>
    </submittedName>
</protein>
<dbReference type="Pfam" id="PF13302">
    <property type="entry name" value="Acetyltransf_3"/>
    <property type="match status" value="1"/>
</dbReference>
<sequence>MLRNSRIHIRPFTRQDAEDRLELQLKNRAFFEQYSMIRTDDFYTLETQQKMIEDYEKQAKKDAEYQFGIYLNETNQLLGTISLFQVMRHSLQSAVLGYFLDKDHNGKGYTTEAAKLILDYAFGELKLHRIEAGVMPHNIGSIRVLEKAGFHKEGLAKKNVLINGKWEDHVMLAVLNPGD</sequence>
<name>A0A084H265_METID</name>
<evidence type="ECO:0000256" key="2">
    <source>
        <dbReference type="ARBA" id="ARBA00023315"/>
    </source>
</evidence>
<organism evidence="5 6">
    <name type="scientific">Metabacillus indicus</name>
    <name type="common">Bacillus indicus</name>
    <dbReference type="NCBI Taxonomy" id="246786"/>
    <lineage>
        <taxon>Bacteria</taxon>
        <taxon>Bacillati</taxon>
        <taxon>Bacillota</taxon>
        <taxon>Bacilli</taxon>
        <taxon>Bacillales</taxon>
        <taxon>Bacillaceae</taxon>
        <taxon>Metabacillus</taxon>
    </lineage>
</organism>
<dbReference type="InterPro" id="IPR000182">
    <property type="entry name" value="GNAT_dom"/>
</dbReference>
<comment type="caution">
    <text evidence="5">The sequence shown here is derived from an EMBL/GenBank/DDBJ whole genome shotgun (WGS) entry which is preliminary data.</text>
</comment>
<accession>A0A084H265</accession>
<dbReference type="PANTHER" id="PTHR43792:SF8">
    <property type="entry name" value="[RIBOSOMAL PROTEIN US5]-ALANINE N-ACETYLTRANSFERASE"/>
    <property type="match status" value="1"/>
</dbReference>
<dbReference type="STRING" id="246786.GS18_0201485"/>
<feature type="domain" description="N-acetyltransferase" evidence="4">
    <location>
        <begin position="7"/>
        <end position="177"/>
    </location>
</feature>